<keyword evidence="5" id="KW-0874">Quinone</keyword>
<dbReference type="PANTHER" id="PTHR10978:SF5">
    <property type="entry name" value="SUCCINATE DEHYDROGENASE CYTOCHROME B560 SUBUNIT, MITOCHONDRIAL"/>
    <property type="match status" value="1"/>
</dbReference>
<dbReference type="FunFam" id="1.20.1300.10:FF:000008">
    <property type="entry name" value="Succinate dehydrogenase cytochrome b560 subunit"/>
    <property type="match status" value="1"/>
</dbReference>
<feature type="transmembrane region" description="Helical" evidence="13">
    <location>
        <begin position="104"/>
        <end position="130"/>
    </location>
</feature>
<dbReference type="InterPro" id="IPR018495">
    <property type="entry name" value="Succ_DH_cyt_bsu_CS"/>
</dbReference>
<dbReference type="InterPro" id="IPR034804">
    <property type="entry name" value="SQR/QFR_C/D"/>
</dbReference>
<evidence type="ECO:0000256" key="12">
    <source>
        <dbReference type="ARBA" id="ARBA00023136"/>
    </source>
</evidence>
<dbReference type="STRING" id="984485.A0A1E4RPY8"/>
<keyword evidence="6" id="KW-0479">Metal-binding</keyword>
<dbReference type="RefSeq" id="XP_020078409.1">
    <property type="nucleotide sequence ID" value="XM_020222034.1"/>
</dbReference>
<evidence type="ECO:0000256" key="7">
    <source>
        <dbReference type="ARBA" id="ARBA00022792"/>
    </source>
</evidence>
<organism evidence="14 15">
    <name type="scientific">Hyphopichia burtonii NRRL Y-1933</name>
    <dbReference type="NCBI Taxonomy" id="984485"/>
    <lineage>
        <taxon>Eukaryota</taxon>
        <taxon>Fungi</taxon>
        <taxon>Dikarya</taxon>
        <taxon>Ascomycota</taxon>
        <taxon>Saccharomycotina</taxon>
        <taxon>Pichiomycetes</taxon>
        <taxon>Debaryomycetaceae</taxon>
        <taxon>Hyphopichia</taxon>
    </lineage>
</organism>
<keyword evidence="9 13" id="KW-1133">Transmembrane helix</keyword>
<name>A0A1E4RPY8_9ASCO</name>
<dbReference type="CDD" id="cd03499">
    <property type="entry name" value="SQR_TypeC_SdhC"/>
    <property type="match status" value="1"/>
</dbReference>
<feature type="transmembrane region" description="Helical" evidence="13">
    <location>
        <begin position="151"/>
        <end position="172"/>
    </location>
</feature>
<keyword evidence="15" id="KW-1185">Reference proteome</keyword>
<dbReference type="GeneID" id="30996583"/>
<evidence type="ECO:0000313" key="15">
    <source>
        <dbReference type="Proteomes" id="UP000095085"/>
    </source>
</evidence>
<dbReference type="PROSITE" id="PS01000">
    <property type="entry name" value="SDH_CYT_1"/>
    <property type="match status" value="1"/>
</dbReference>
<keyword evidence="3" id="KW-0349">Heme</keyword>
<keyword evidence="7" id="KW-0999">Mitochondrion inner membrane</keyword>
<evidence type="ECO:0000256" key="10">
    <source>
        <dbReference type="ARBA" id="ARBA00023004"/>
    </source>
</evidence>
<dbReference type="InterPro" id="IPR000701">
    <property type="entry name" value="SuccDH_FuR_B_TM-su"/>
</dbReference>
<evidence type="ECO:0000313" key="14">
    <source>
        <dbReference type="EMBL" id="ODV69342.1"/>
    </source>
</evidence>
<evidence type="ECO:0000256" key="6">
    <source>
        <dbReference type="ARBA" id="ARBA00022723"/>
    </source>
</evidence>
<dbReference type="PROSITE" id="PS01001">
    <property type="entry name" value="SDH_CYT_2"/>
    <property type="match status" value="1"/>
</dbReference>
<evidence type="ECO:0000256" key="3">
    <source>
        <dbReference type="ARBA" id="ARBA00022617"/>
    </source>
</evidence>
<evidence type="ECO:0000256" key="5">
    <source>
        <dbReference type="ARBA" id="ARBA00022719"/>
    </source>
</evidence>
<accession>A0A1E4RPY8</accession>
<dbReference type="GO" id="GO:0048038">
    <property type="term" value="F:quinone binding"/>
    <property type="evidence" value="ECO:0007669"/>
    <property type="project" value="UniProtKB-KW"/>
</dbReference>
<evidence type="ECO:0000256" key="8">
    <source>
        <dbReference type="ARBA" id="ARBA00022946"/>
    </source>
</evidence>
<dbReference type="GO" id="GO:0005743">
    <property type="term" value="C:mitochondrial inner membrane"/>
    <property type="evidence" value="ECO:0007669"/>
    <property type="project" value="UniProtKB-SubCell"/>
</dbReference>
<evidence type="ECO:0000256" key="13">
    <source>
        <dbReference type="SAM" id="Phobius"/>
    </source>
</evidence>
<dbReference type="GO" id="GO:0046872">
    <property type="term" value="F:metal ion binding"/>
    <property type="evidence" value="ECO:0007669"/>
    <property type="project" value="UniProtKB-KW"/>
</dbReference>
<dbReference type="OrthoDB" id="588261at2759"/>
<evidence type="ECO:0000256" key="4">
    <source>
        <dbReference type="ARBA" id="ARBA00022692"/>
    </source>
</evidence>
<reference evidence="15" key="1">
    <citation type="submission" date="2016-05" db="EMBL/GenBank/DDBJ databases">
        <title>Comparative genomics of biotechnologically important yeasts.</title>
        <authorList>
            <consortium name="DOE Joint Genome Institute"/>
            <person name="Riley R."/>
            <person name="Haridas S."/>
            <person name="Wolfe K.H."/>
            <person name="Lopes M.R."/>
            <person name="Hittinger C.T."/>
            <person name="Goker M."/>
            <person name="Salamov A."/>
            <person name="Wisecaver J."/>
            <person name="Long T.M."/>
            <person name="Aerts A.L."/>
            <person name="Barry K."/>
            <person name="Choi C."/>
            <person name="Clum A."/>
            <person name="Coughlan A.Y."/>
            <person name="Deshpande S."/>
            <person name="Douglass A.P."/>
            <person name="Hanson S.J."/>
            <person name="Klenk H.-P."/>
            <person name="Labutti K."/>
            <person name="Lapidus A."/>
            <person name="Lindquist E."/>
            <person name="Lipzen A."/>
            <person name="Meier-Kolthoff J.P."/>
            <person name="Ohm R.A."/>
            <person name="Otillar R.P."/>
            <person name="Pangilinan J."/>
            <person name="Peng Y."/>
            <person name="Rokas A."/>
            <person name="Rosa C.A."/>
            <person name="Scheuner C."/>
            <person name="Sibirny A.A."/>
            <person name="Slot J.C."/>
            <person name="Stielow J.B."/>
            <person name="Sun H."/>
            <person name="Kurtzman C.P."/>
            <person name="Blackwell M."/>
            <person name="Grigoriev I.V."/>
            <person name="Jeffries T.W."/>
        </authorList>
    </citation>
    <scope>NUCLEOTIDE SEQUENCE [LARGE SCALE GENOMIC DNA]</scope>
    <source>
        <strain evidence="15">NRRL Y-1933</strain>
    </source>
</reference>
<dbReference type="InterPro" id="IPR014314">
    <property type="entry name" value="Succ_DH_cytb556"/>
</dbReference>
<comment type="similarity">
    <text evidence="2">Belongs to the cytochrome b560 family.</text>
</comment>
<dbReference type="Proteomes" id="UP000095085">
    <property type="component" value="Unassembled WGS sequence"/>
</dbReference>
<proteinExistence type="inferred from homology"/>
<dbReference type="AlphaFoldDB" id="A0A1E4RPY8"/>
<keyword evidence="11" id="KW-0496">Mitochondrion</keyword>
<evidence type="ECO:0000256" key="11">
    <source>
        <dbReference type="ARBA" id="ARBA00023128"/>
    </source>
</evidence>
<dbReference type="GO" id="GO:0006121">
    <property type="term" value="P:mitochondrial electron transport, succinate to ubiquinone"/>
    <property type="evidence" value="ECO:0007669"/>
    <property type="project" value="TreeGrafter"/>
</dbReference>
<sequence length="173" mass="18893">MISRVGLGLARPVGRQAIRQRISPILLRNISTVKASHEQEQEVLVAQRKNRPTSPHLTIYKPQITMILSSFHRITGVAMAGAFYALTCGYAATSILGVPFDSSVLISTFAGLSVFTKVGLKAAMAFPFAFHSFNGIRHLIWDLGKELTIKGVYRTGYAVLGLTAVFGSYLAFF</sequence>
<dbReference type="Gene3D" id="1.20.1300.10">
    <property type="entry name" value="Fumarate reductase/succinate dehydrogenase, transmembrane subunit"/>
    <property type="match status" value="1"/>
</dbReference>
<evidence type="ECO:0000256" key="9">
    <source>
        <dbReference type="ARBA" id="ARBA00022989"/>
    </source>
</evidence>
<keyword evidence="8" id="KW-0809">Transit peptide</keyword>
<evidence type="ECO:0000256" key="1">
    <source>
        <dbReference type="ARBA" id="ARBA00004448"/>
    </source>
</evidence>
<dbReference type="SUPFAM" id="SSF81343">
    <property type="entry name" value="Fumarate reductase respiratory complex transmembrane subunits"/>
    <property type="match status" value="1"/>
</dbReference>
<dbReference type="PANTHER" id="PTHR10978">
    <property type="entry name" value="SUCCINATE DEHYDROGENASE CYTOCHROME B560 SUBUNIT"/>
    <property type="match status" value="1"/>
</dbReference>
<dbReference type="NCBIfam" id="TIGR02970">
    <property type="entry name" value="succ_dehyd_cytB"/>
    <property type="match status" value="1"/>
</dbReference>
<keyword evidence="12 13" id="KW-0472">Membrane</keyword>
<keyword evidence="10" id="KW-0408">Iron</keyword>
<evidence type="ECO:0000256" key="2">
    <source>
        <dbReference type="ARBA" id="ARBA00007244"/>
    </source>
</evidence>
<feature type="transmembrane region" description="Helical" evidence="13">
    <location>
        <begin position="76"/>
        <end position="98"/>
    </location>
</feature>
<dbReference type="GO" id="GO:0006099">
    <property type="term" value="P:tricarboxylic acid cycle"/>
    <property type="evidence" value="ECO:0007669"/>
    <property type="project" value="InterPro"/>
</dbReference>
<dbReference type="Pfam" id="PF01127">
    <property type="entry name" value="Sdh_cyt"/>
    <property type="match status" value="1"/>
</dbReference>
<dbReference type="GO" id="GO:0009055">
    <property type="term" value="F:electron transfer activity"/>
    <property type="evidence" value="ECO:0007669"/>
    <property type="project" value="InterPro"/>
</dbReference>
<gene>
    <name evidence="14" type="ORF">HYPBUDRAFT_154425</name>
</gene>
<keyword evidence="4 13" id="KW-0812">Transmembrane</keyword>
<comment type="subcellular location">
    <subcellularLocation>
        <location evidence="1">Mitochondrion inner membrane</location>
        <topology evidence="1">Multi-pass membrane protein</topology>
    </subcellularLocation>
</comment>
<protein>
    <submittedName>
        <fullName evidence="14">Cytochrome b560 subunit of succinate dehydrogenase</fullName>
    </submittedName>
</protein>
<dbReference type="EMBL" id="KV454538">
    <property type="protein sequence ID" value="ODV69342.1"/>
    <property type="molecule type" value="Genomic_DNA"/>
</dbReference>